<dbReference type="EMBL" id="CSAE01000818">
    <property type="protein sequence ID" value="COW96120.1"/>
    <property type="molecule type" value="Genomic_DNA"/>
</dbReference>
<accession>A0A0U0SQB7</accession>
<reference evidence="2" key="1">
    <citation type="submission" date="2015-03" db="EMBL/GenBank/DDBJ databases">
        <authorList>
            <consortium name="Pathogen Informatics"/>
        </authorList>
    </citation>
    <scope>NUCLEOTIDE SEQUENCE [LARGE SCALE GENOMIC DNA]</scope>
    <source>
        <strain evidence="2">K00500041</strain>
    </source>
</reference>
<dbReference type="AlphaFoldDB" id="A0A0U0SQB7"/>
<dbReference type="Proteomes" id="UP000038802">
    <property type="component" value="Unassembled WGS sequence"/>
</dbReference>
<sequence length="98" mass="9704">MGPPVTALMADCRSAHGPEAGGPGGACPVTSILLTIFMSGQVLVAARFTASLCSDEGAVPVKVTVSLSTLRPKSGIGTLAVKTGSALEKSSDRTTGST</sequence>
<proteinExistence type="predicted"/>
<evidence type="ECO:0000313" key="2">
    <source>
        <dbReference type="Proteomes" id="UP000038802"/>
    </source>
</evidence>
<name>A0A0U0SQB7_MYCTX</name>
<evidence type="ECO:0000313" key="1">
    <source>
        <dbReference type="EMBL" id="COW96120.1"/>
    </source>
</evidence>
<protein>
    <submittedName>
        <fullName evidence="1">Uncharacterized protein</fullName>
    </submittedName>
</protein>
<gene>
    <name evidence="1" type="ORF">ERS007703_04529</name>
</gene>
<organism evidence="1 2">
    <name type="scientific">Mycobacterium tuberculosis</name>
    <dbReference type="NCBI Taxonomy" id="1773"/>
    <lineage>
        <taxon>Bacteria</taxon>
        <taxon>Bacillati</taxon>
        <taxon>Actinomycetota</taxon>
        <taxon>Actinomycetes</taxon>
        <taxon>Mycobacteriales</taxon>
        <taxon>Mycobacteriaceae</taxon>
        <taxon>Mycobacterium</taxon>
        <taxon>Mycobacterium tuberculosis complex</taxon>
    </lineage>
</organism>